<sequence length="322" mass="36433">MTSFSRKPTFISTMRTGRFTRNQPIGSIAYTHASSSGVAGMPSNLPLSSSQSVANLLPTLQFIKNFIDEWTNISIPGTLKTADFTPFLPQLSEAFLFEDILQHIKSSQSICENQEKRDGLEKLQAILLPLIRKFRTAKATQKLTQLVASFLKGPEEWDQTINALLSEAKVDIHLIQLLDAKIVEAHLMFSKVEQVEATSERILRAIRDRIEAQKLMENRGSVAFVQLLSQYLHAGLQQKTEILKVLINKIEDIERCHCWLKDGIAYAESSGKMSPKQVEAMKLFMKDLMKLHPVRAQKLNKQKDIDYLNPLAIDLDQALKEI</sequence>
<dbReference type="Proteomes" id="UP000823046">
    <property type="component" value="Unassembled WGS sequence"/>
</dbReference>
<evidence type="ECO:0000313" key="2">
    <source>
        <dbReference type="Proteomes" id="UP000823046"/>
    </source>
</evidence>
<name>A0ABQ7JG22_9APIC</name>
<keyword evidence="2" id="KW-1185">Reference proteome</keyword>
<reference evidence="1 2" key="1">
    <citation type="journal article" date="2020" name="bioRxiv">
        <title>Metabolic contributions of an alphaproteobacterial endosymbiont in the apicomplexan Cardiosporidium cionae.</title>
        <authorList>
            <person name="Hunter E.S."/>
            <person name="Paight C.J."/>
            <person name="Lane C.E."/>
        </authorList>
    </citation>
    <scope>NUCLEOTIDE SEQUENCE [LARGE SCALE GENOMIC DNA]</scope>
    <source>
        <strain evidence="1">ESH_2018</strain>
    </source>
</reference>
<proteinExistence type="predicted"/>
<comment type="caution">
    <text evidence="1">The sequence shown here is derived from an EMBL/GenBank/DDBJ whole genome shotgun (WGS) entry which is preliminary data.</text>
</comment>
<accession>A0ABQ7JG22</accession>
<protein>
    <submittedName>
        <fullName evidence="1">Uncharacterized protein</fullName>
    </submittedName>
</protein>
<organism evidence="1 2">
    <name type="scientific">Cardiosporidium cionae</name>
    <dbReference type="NCBI Taxonomy" id="476202"/>
    <lineage>
        <taxon>Eukaryota</taxon>
        <taxon>Sar</taxon>
        <taxon>Alveolata</taxon>
        <taxon>Apicomplexa</taxon>
        <taxon>Aconoidasida</taxon>
        <taxon>Nephromycida</taxon>
        <taxon>Cardiosporidium</taxon>
    </lineage>
</organism>
<dbReference type="EMBL" id="JADAQX010000014">
    <property type="protein sequence ID" value="KAF8822918.1"/>
    <property type="molecule type" value="Genomic_DNA"/>
</dbReference>
<evidence type="ECO:0000313" key="1">
    <source>
        <dbReference type="EMBL" id="KAF8822918.1"/>
    </source>
</evidence>
<gene>
    <name evidence="1" type="ORF">IE077_002058</name>
</gene>